<organism evidence="1 2">
    <name type="scientific">Hungatella hominis</name>
    <dbReference type="NCBI Taxonomy" id="2763050"/>
    <lineage>
        <taxon>Bacteria</taxon>
        <taxon>Bacillati</taxon>
        <taxon>Bacillota</taxon>
        <taxon>Clostridia</taxon>
        <taxon>Lachnospirales</taxon>
        <taxon>Lachnospiraceae</taxon>
        <taxon>Hungatella</taxon>
    </lineage>
</organism>
<comment type="caution">
    <text evidence="1">The sequence shown here is derived from an EMBL/GenBank/DDBJ whole genome shotgun (WGS) entry which is preliminary data.</text>
</comment>
<evidence type="ECO:0000313" key="1">
    <source>
        <dbReference type="EMBL" id="MBC5709829.1"/>
    </source>
</evidence>
<proteinExistence type="predicted"/>
<dbReference type="RefSeq" id="WP_187022801.1">
    <property type="nucleotide sequence ID" value="NZ_JACOPB010000008.1"/>
</dbReference>
<evidence type="ECO:0000313" key="2">
    <source>
        <dbReference type="Proteomes" id="UP000634672"/>
    </source>
</evidence>
<gene>
    <name evidence="1" type="ORF">H8S75_17875</name>
</gene>
<keyword evidence="2" id="KW-1185">Reference proteome</keyword>
<dbReference type="EMBL" id="JACOPB010000008">
    <property type="protein sequence ID" value="MBC5709829.1"/>
    <property type="molecule type" value="Genomic_DNA"/>
</dbReference>
<reference evidence="1 2" key="1">
    <citation type="submission" date="2020-08" db="EMBL/GenBank/DDBJ databases">
        <title>Genome public.</title>
        <authorList>
            <person name="Liu C."/>
            <person name="Sun Q."/>
        </authorList>
    </citation>
    <scope>NUCLEOTIDE SEQUENCE [LARGE SCALE GENOMIC DNA]</scope>
    <source>
        <strain evidence="1 2">NSJ-66</strain>
    </source>
</reference>
<name>A0ABR7H9G8_9FIRM</name>
<dbReference type="Proteomes" id="UP000634672">
    <property type="component" value="Unassembled WGS sequence"/>
</dbReference>
<sequence length="109" mass="12513">MICYAVIDTNVLVSAILAEYREVLHRKKFLFSEDLISVLLDTIDKYGICIEPASSGEILPDRKDLPFYEVVLEKQEEDAYLVTGNIKHFPVKPYIVTANQMLAILHEKR</sequence>
<protein>
    <submittedName>
        <fullName evidence="1">Toxin-antitoxin system toxin component, PIN family</fullName>
    </submittedName>
</protein>
<accession>A0ABR7H9G8</accession>